<dbReference type="AlphaFoldDB" id="A0A1Q8QVL5"/>
<name>A0A1Q8QVL5_9FIRM</name>
<reference evidence="1 2" key="1">
    <citation type="submission" date="2016-09" db="EMBL/GenBank/DDBJ databases">
        <title>Complete genome of Desulfosporosinus sp. OL.</title>
        <authorList>
            <person name="Mardanov A."/>
            <person name="Beletsky A."/>
            <person name="Panova A."/>
            <person name="Karnachuk O."/>
            <person name="Ravin N."/>
        </authorList>
    </citation>
    <scope>NUCLEOTIDE SEQUENCE [LARGE SCALE GENOMIC DNA]</scope>
    <source>
        <strain evidence="1 2">OL</strain>
    </source>
</reference>
<dbReference type="OrthoDB" id="9806961at2"/>
<evidence type="ECO:0000313" key="1">
    <source>
        <dbReference type="EMBL" id="OLN31394.1"/>
    </source>
</evidence>
<dbReference type="RefSeq" id="WP_075365300.1">
    <property type="nucleotide sequence ID" value="NZ_MLBF01000019.1"/>
</dbReference>
<comment type="caution">
    <text evidence="1">The sequence shown here is derived from an EMBL/GenBank/DDBJ whole genome shotgun (WGS) entry which is preliminary data.</text>
</comment>
<protein>
    <submittedName>
        <fullName evidence="1">Uncharacterized protein</fullName>
    </submittedName>
</protein>
<sequence>MENTKPFTHEDCIETGYAMSIEGKVIVISLSALPEQYHNRENQLYYCDGGNGSRPNPMGRSIFANSLHDGVKMRWNRSDVVGVLKPKLLPDWAKDTLEQIQSGSSQQMNL</sequence>
<gene>
    <name evidence="1" type="ORF">DSOL_2733</name>
</gene>
<dbReference type="Proteomes" id="UP000186102">
    <property type="component" value="Unassembled WGS sequence"/>
</dbReference>
<accession>A0A1Q8QVL5</accession>
<dbReference type="STRING" id="1888891.DSOL_2733"/>
<proteinExistence type="predicted"/>
<organism evidence="1 2">
    <name type="scientific">Desulfosporosinus metallidurans</name>
    <dbReference type="NCBI Taxonomy" id="1888891"/>
    <lineage>
        <taxon>Bacteria</taxon>
        <taxon>Bacillati</taxon>
        <taxon>Bacillota</taxon>
        <taxon>Clostridia</taxon>
        <taxon>Eubacteriales</taxon>
        <taxon>Desulfitobacteriaceae</taxon>
        <taxon>Desulfosporosinus</taxon>
    </lineage>
</organism>
<keyword evidence="2" id="KW-1185">Reference proteome</keyword>
<evidence type="ECO:0000313" key="2">
    <source>
        <dbReference type="Proteomes" id="UP000186102"/>
    </source>
</evidence>
<dbReference type="EMBL" id="MLBF01000019">
    <property type="protein sequence ID" value="OLN31394.1"/>
    <property type="molecule type" value="Genomic_DNA"/>
</dbReference>